<dbReference type="PANTHER" id="PTHR41260">
    <property type="entry name" value="PROTEIN ECSC"/>
    <property type="match status" value="1"/>
</dbReference>
<dbReference type="Pfam" id="PF12787">
    <property type="entry name" value="EcsC"/>
    <property type="match status" value="1"/>
</dbReference>
<dbReference type="AlphaFoldDB" id="A0A369LGU5"/>
<dbReference type="EMBL" id="PPTO01000012">
    <property type="protein sequence ID" value="RDB57248.1"/>
    <property type="molecule type" value="Genomic_DNA"/>
</dbReference>
<dbReference type="PANTHER" id="PTHR41260:SF1">
    <property type="entry name" value="PROTEIN ECSC"/>
    <property type="match status" value="1"/>
</dbReference>
<evidence type="ECO:0000313" key="2">
    <source>
        <dbReference type="Proteomes" id="UP000253975"/>
    </source>
</evidence>
<evidence type="ECO:0000313" key="1">
    <source>
        <dbReference type="EMBL" id="RDB57248.1"/>
    </source>
</evidence>
<proteinExistence type="predicted"/>
<dbReference type="InterPro" id="IPR024787">
    <property type="entry name" value="EcsC"/>
</dbReference>
<comment type="caution">
    <text evidence="1">The sequence shown here is derived from an EMBL/GenBank/DDBJ whole genome shotgun (WGS) entry which is preliminary data.</text>
</comment>
<dbReference type="Proteomes" id="UP000253975">
    <property type="component" value="Unassembled WGS sequence"/>
</dbReference>
<gene>
    <name evidence="1" type="ORF">C1881_07515</name>
</gene>
<reference evidence="1 2" key="1">
    <citation type="journal article" date="2018" name="Elife">
        <title>Discovery and characterization of a prevalent human gut bacterial enzyme sufficient for the inactivation of a family of plant toxins.</title>
        <authorList>
            <person name="Koppel N."/>
            <person name="Bisanz J.E."/>
            <person name="Pandelia M.E."/>
            <person name="Turnbaugh P.J."/>
            <person name="Balskus E.P."/>
        </authorList>
    </citation>
    <scope>NUCLEOTIDE SEQUENCE [LARGE SCALE GENOMIC DNA]</scope>
    <source>
        <strain evidence="1 2">OB21 GAM31</strain>
    </source>
</reference>
<accession>A0A369LGU5</accession>
<sequence>MVSDYASKTNSPEEAALALAKWQVMKCGTSGFLTGLGGLITLPVAIPANIGSVTYVQMRMIACIAKLGGYDLKSDQVQTMVYMCLTGTSASDVVKQAGIKTGTKALEAAIKKIPGQALTKINQKMGFRFITKFGEKGIINLGKMVPLVGGVIGGGVDVASTAVIAKNAIEMFIRGEVLDDSAPTEDEIIEVRQIETDDDSALI</sequence>
<protein>
    <submittedName>
        <fullName evidence="1">EcsC family protein</fullName>
    </submittedName>
</protein>
<organism evidence="1 2">
    <name type="scientific">Slackia isoflavoniconvertens</name>
    <dbReference type="NCBI Taxonomy" id="572010"/>
    <lineage>
        <taxon>Bacteria</taxon>
        <taxon>Bacillati</taxon>
        <taxon>Actinomycetota</taxon>
        <taxon>Coriobacteriia</taxon>
        <taxon>Eggerthellales</taxon>
        <taxon>Eggerthellaceae</taxon>
        <taxon>Slackia</taxon>
    </lineage>
</organism>
<name>A0A369LGU5_9ACTN</name>